<accession>A0A9D1AK12</accession>
<dbReference type="PANTHER" id="PTHR44846">
    <property type="entry name" value="MANNOSYL-D-GLYCERATE TRANSPORT/METABOLISM SYSTEM REPRESSOR MNGR-RELATED"/>
    <property type="match status" value="1"/>
</dbReference>
<dbReference type="SMART" id="SM00866">
    <property type="entry name" value="UTRA"/>
    <property type="match status" value="1"/>
</dbReference>
<evidence type="ECO:0000313" key="5">
    <source>
        <dbReference type="EMBL" id="HIR41318.1"/>
    </source>
</evidence>
<evidence type="ECO:0000259" key="4">
    <source>
        <dbReference type="PROSITE" id="PS50949"/>
    </source>
</evidence>
<sequence>MPQQKYDHIHQVLKRRIEKGEYPAGQLLPSENTLIGQFHCSRNTLRRAMSELVREGYVQSRQGLGVYNIYHPMEPVSYSMGVIESFRESAKRTGRKSGTTVILFEDLVADDAIAQLTGFAVGTELFHLQRIHTVDDKPMIFNTSYFRKDCMPELTAKIAQGSIYQYLENTLGMSIVTSKRTITVEKMNELDQKWLEMGDYNCLAVVSNQTYNSDGIQFEFTQSRHHPTIFRFQDNAVRR</sequence>
<dbReference type="Gene3D" id="3.40.1410.10">
    <property type="entry name" value="Chorismate lyase-like"/>
    <property type="match status" value="1"/>
</dbReference>
<evidence type="ECO:0000256" key="3">
    <source>
        <dbReference type="ARBA" id="ARBA00023163"/>
    </source>
</evidence>
<evidence type="ECO:0000256" key="1">
    <source>
        <dbReference type="ARBA" id="ARBA00023015"/>
    </source>
</evidence>
<dbReference type="EMBL" id="DVGY01000129">
    <property type="protein sequence ID" value="HIR41318.1"/>
    <property type="molecule type" value="Genomic_DNA"/>
</dbReference>
<dbReference type="SUPFAM" id="SSF46785">
    <property type="entry name" value="Winged helix' DNA-binding domain"/>
    <property type="match status" value="1"/>
</dbReference>
<dbReference type="InterPro" id="IPR050679">
    <property type="entry name" value="Bact_HTH_transcr_reg"/>
</dbReference>
<evidence type="ECO:0000256" key="2">
    <source>
        <dbReference type="ARBA" id="ARBA00023125"/>
    </source>
</evidence>
<dbReference type="GO" id="GO:0003677">
    <property type="term" value="F:DNA binding"/>
    <property type="evidence" value="ECO:0007669"/>
    <property type="project" value="UniProtKB-KW"/>
</dbReference>
<dbReference type="InterPro" id="IPR011663">
    <property type="entry name" value="UTRA"/>
</dbReference>
<dbReference type="Pfam" id="PF07702">
    <property type="entry name" value="UTRA"/>
    <property type="match status" value="1"/>
</dbReference>
<dbReference type="PRINTS" id="PR00035">
    <property type="entry name" value="HTHGNTR"/>
</dbReference>
<proteinExistence type="predicted"/>
<dbReference type="Pfam" id="PF00392">
    <property type="entry name" value="GntR"/>
    <property type="match status" value="1"/>
</dbReference>
<dbReference type="SMART" id="SM00345">
    <property type="entry name" value="HTH_GNTR"/>
    <property type="match status" value="1"/>
</dbReference>
<dbReference type="Proteomes" id="UP000886749">
    <property type="component" value="Unassembled WGS sequence"/>
</dbReference>
<reference evidence="5" key="2">
    <citation type="journal article" date="2021" name="PeerJ">
        <title>Extensive microbial diversity within the chicken gut microbiome revealed by metagenomics and culture.</title>
        <authorList>
            <person name="Gilroy R."/>
            <person name="Ravi A."/>
            <person name="Getino M."/>
            <person name="Pursley I."/>
            <person name="Horton D.L."/>
            <person name="Alikhan N.F."/>
            <person name="Baker D."/>
            <person name="Gharbi K."/>
            <person name="Hall N."/>
            <person name="Watson M."/>
            <person name="Adriaenssens E.M."/>
            <person name="Foster-Nyarko E."/>
            <person name="Jarju S."/>
            <person name="Secka A."/>
            <person name="Antonio M."/>
            <person name="Oren A."/>
            <person name="Chaudhuri R.R."/>
            <person name="La Ragione R."/>
            <person name="Hildebrand F."/>
            <person name="Pallen M.J."/>
        </authorList>
    </citation>
    <scope>NUCLEOTIDE SEQUENCE</scope>
    <source>
        <strain evidence="5">CHK184-25365</strain>
    </source>
</reference>
<dbReference type="GO" id="GO:0003700">
    <property type="term" value="F:DNA-binding transcription factor activity"/>
    <property type="evidence" value="ECO:0007669"/>
    <property type="project" value="InterPro"/>
</dbReference>
<dbReference type="InterPro" id="IPR036390">
    <property type="entry name" value="WH_DNA-bd_sf"/>
</dbReference>
<dbReference type="GO" id="GO:0045892">
    <property type="term" value="P:negative regulation of DNA-templated transcription"/>
    <property type="evidence" value="ECO:0007669"/>
    <property type="project" value="TreeGrafter"/>
</dbReference>
<protein>
    <submittedName>
        <fullName evidence="5">UTRA domain-containing protein</fullName>
    </submittedName>
</protein>
<keyword evidence="1" id="KW-0805">Transcription regulation</keyword>
<evidence type="ECO:0000313" key="6">
    <source>
        <dbReference type="Proteomes" id="UP000886749"/>
    </source>
</evidence>
<dbReference type="InterPro" id="IPR036388">
    <property type="entry name" value="WH-like_DNA-bd_sf"/>
</dbReference>
<dbReference type="InterPro" id="IPR028978">
    <property type="entry name" value="Chorismate_lyase_/UTRA_dom_sf"/>
</dbReference>
<gene>
    <name evidence="5" type="ORF">IAB36_05780</name>
</gene>
<dbReference type="AlphaFoldDB" id="A0A9D1AK12"/>
<keyword evidence="2" id="KW-0238">DNA-binding</keyword>
<feature type="domain" description="HTH gntR-type" evidence="4">
    <location>
        <begin position="3"/>
        <end position="71"/>
    </location>
</feature>
<dbReference type="PROSITE" id="PS50949">
    <property type="entry name" value="HTH_GNTR"/>
    <property type="match status" value="1"/>
</dbReference>
<reference evidence="5" key="1">
    <citation type="submission" date="2020-10" db="EMBL/GenBank/DDBJ databases">
        <authorList>
            <person name="Gilroy R."/>
        </authorList>
    </citation>
    <scope>NUCLEOTIDE SEQUENCE</scope>
    <source>
        <strain evidence="5">CHK184-25365</strain>
    </source>
</reference>
<name>A0A9D1AK12_9FIRM</name>
<comment type="caution">
    <text evidence="5">The sequence shown here is derived from an EMBL/GenBank/DDBJ whole genome shotgun (WGS) entry which is preliminary data.</text>
</comment>
<keyword evidence="3" id="KW-0804">Transcription</keyword>
<dbReference type="CDD" id="cd07377">
    <property type="entry name" value="WHTH_GntR"/>
    <property type="match status" value="1"/>
</dbReference>
<dbReference type="SUPFAM" id="SSF64288">
    <property type="entry name" value="Chorismate lyase-like"/>
    <property type="match status" value="1"/>
</dbReference>
<dbReference type="InterPro" id="IPR000524">
    <property type="entry name" value="Tscrpt_reg_HTH_GntR"/>
</dbReference>
<dbReference type="Gene3D" id="1.10.10.10">
    <property type="entry name" value="Winged helix-like DNA-binding domain superfamily/Winged helix DNA-binding domain"/>
    <property type="match status" value="1"/>
</dbReference>
<dbReference type="PANTHER" id="PTHR44846:SF12">
    <property type="entry name" value="HTH-TYPE TRANSCRIPTIONAL REGULATOR TRER"/>
    <property type="match status" value="1"/>
</dbReference>
<organism evidence="5 6">
    <name type="scientific">Candidatus Egerieicola pullicola</name>
    <dbReference type="NCBI Taxonomy" id="2840775"/>
    <lineage>
        <taxon>Bacteria</taxon>
        <taxon>Bacillati</taxon>
        <taxon>Bacillota</taxon>
        <taxon>Clostridia</taxon>
        <taxon>Eubacteriales</taxon>
        <taxon>Oscillospiraceae</taxon>
        <taxon>Oscillospiraceae incertae sedis</taxon>
        <taxon>Candidatus Egerieicola</taxon>
    </lineage>
</organism>